<evidence type="ECO:0000256" key="1">
    <source>
        <dbReference type="ARBA" id="ARBA00022679"/>
    </source>
</evidence>
<proteinExistence type="predicted"/>
<evidence type="ECO:0000259" key="3">
    <source>
        <dbReference type="PROSITE" id="PS51186"/>
    </source>
</evidence>
<dbReference type="Gene3D" id="3.40.630.30">
    <property type="match status" value="1"/>
</dbReference>
<evidence type="ECO:0000313" key="5">
    <source>
        <dbReference type="Proteomes" id="UP001589747"/>
    </source>
</evidence>
<dbReference type="InterPro" id="IPR000182">
    <property type="entry name" value="GNAT_dom"/>
</dbReference>
<dbReference type="SUPFAM" id="SSF55729">
    <property type="entry name" value="Acyl-CoA N-acyltransferases (Nat)"/>
    <property type="match status" value="1"/>
</dbReference>
<evidence type="ECO:0000256" key="2">
    <source>
        <dbReference type="ARBA" id="ARBA00023315"/>
    </source>
</evidence>
<keyword evidence="2 4" id="KW-0012">Acyltransferase</keyword>
<dbReference type="EMBL" id="JBHMDO010000047">
    <property type="protein sequence ID" value="MFB9330224.1"/>
    <property type="molecule type" value="Genomic_DNA"/>
</dbReference>
<dbReference type="InterPro" id="IPR016181">
    <property type="entry name" value="Acyl_CoA_acyltransferase"/>
</dbReference>
<dbReference type="PANTHER" id="PTHR43877">
    <property type="entry name" value="AMINOALKYLPHOSPHONATE N-ACETYLTRANSFERASE-RELATED-RELATED"/>
    <property type="match status" value="1"/>
</dbReference>
<comment type="caution">
    <text evidence="4">The sequence shown here is derived from an EMBL/GenBank/DDBJ whole genome shotgun (WGS) entry which is preliminary data.</text>
</comment>
<dbReference type="InterPro" id="IPR050832">
    <property type="entry name" value="Bact_Acetyltransf"/>
</dbReference>
<protein>
    <submittedName>
        <fullName evidence="4">GNAT family N-acetyltransferase</fullName>
        <ecNumber evidence="4">2.3.-.-</ecNumber>
    </submittedName>
</protein>
<dbReference type="Pfam" id="PF13508">
    <property type="entry name" value="Acetyltransf_7"/>
    <property type="match status" value="1"/>
</dbReference>
<dbReference type="CDD" id="cd04301">
    <property type="entry name" value="NAT_SF"/>
    <property type="match status" value="1"/>
</dbReference>
<dbReference type="GO" id="GO:0016746">
    <property type="term" value="F:acyltransferase activity"/>
    <property type="evidence" value="ECO:0007669"/>
    <property type="project" value="UniProtKB-KW"/>
</dbReference>
<dbReference type="PANTHER" id="PTHR43877:SF2">
    <property type="entry name" value="AMINOALKYLPHOSPHONATE N-ACETYLTRANSFERASE-RELATED"/>
    <property type="match status" value="1"/>
</dbReference>
<dbReference type="Proteomes" id="UP001589747">
    <property type="component" value="Unassembled WGS sequence"/>
</dbReference>
<keyword evidence="1 4" id="KW-0808">Transferase</keyword>
<organism evidence="4 5">
    <name type="scientific">Paenibacillus aurantiacus</name>
    <dbReference type="NCBI Taxonomy" id="1936118"/>
    <lineage>
        <taxon>Bacteria</taxon>
        <taxon>Bacillati</taxon>
        <taxon>Bacillota</taxon>
        <taxon>Bacilli</taxon>
        <taxon>Bacillales</taxon>
        <taxon>Paenibacillaceae</taxon>
        <taxon>Paenibacillus</taxon>
    </lineage>
</organism>
<sequence>MIYKIADTQDAPVIHELMNQAFLTNKEEQSASAPSVESVEQIAFSLESGEKAIIAYDEDEGTAVAMVRFALKEADGVDFHQLSVLPRKQGQGIGKALLRFMEAYAASCNRKTVTCKVHLSAPSQIRLYGSIGYSIQGEEIVKKPDGTSVPVVALRKVLQLQPA</sequence>
<name>A0ABV5KYB3_9BACL</name>
<dbReference type="EC" id="2.3.-.-" evidence="4"/>
<dbReference type="RefSeq" id="WP_377501217.1">
    <property type="nucleotide sequence ID" value="NZ_JBHMDO010000047.1"/>
</dbReference>
<evidence type="ECO:0000313" key="4">
    <source>
        <dbReference type="EMBL" id="MFB9330224.1"/>
    </source>
</evidence>
<gene>
    <name evidence="4" type="ORF">ACFFSY_30130</name>
</gene>
<accession>A0ABV5KYB3</accession>
<keyword evidence="5" id="KW-1185">Reference proteome</keyword>
<reference evidence="4 5" key="1">
    <citation type="submission" date="2024-09" db="EMBL/GenBank/DDBJ databases">
        <authorList>
            <person name="Sun Q."/>
            <person name="Mori K."/>
        </authorList>
    </citation>
    <scope>NUCLEOTIDE SEQUENCE [LARGE SCALE GENOMIC DNA]</scope>
    <source>
        <strain evidence="4 5">TISTR 2452</strain>
    </source>
</reference>
<dbReference type="PROSITE" id="PS51186">
    <property type="entry name" value="GNAT"/>
    <property type="match status" value="1"/>
</dbReference>
<feature type="domain" description="N-acetyltransferase" evidence="3">
    <location>
        <begin position="1"/>
        <end position="161"/>
    </location>
</feature>